<dbReference type="InterPro" id="IPR017972">
    <property type="entry name" value="Cyt_P450_CS"/>
</dbReference>
<dbReference type="Gene3D" id="1.10.630.10">
    <property type="entry name" value="Cytochrome P450"/>
    <property type="match status" value="1"/>
</dbReference>
<proteinExistence type="inferred from homology"/>
<dbReference type="PROSITE" id="PS00086">
    <property type="entry name" value="CYTOCHROME_P450"/>
    <property type="match status" value="1"/>
</dbReference>
<evidence type="ECO:0000256" key="8">
    <source>
        <dbReference type="PIRSR" id="PIRSR602401-1"/>
    </source>
</evidence>
<gene>
    <name evidence="10" type="ORF">ETB97_005967</name>
</gene>
<dbReference type="PRINTS" id="PR00385">
    <property type="entry name" value="P450"/>
</dbReference>
<evidence type="ECO:0000256" key="7">
    <source>
        <dbReference type="ARBA" id="ARBA00023033"/>
    </source>
</evidence>
<name>A0A8H5ZUY5_PETAA</name>
<comment type="caution">
    <text evidence="10">The sequence shown here is derived from an EMBL/GenBank/DDBJ whole genome shotgun (WGS) entry which is preliminary data.</text>
</comment>
<dbReference type="GO" id="GO:0016705">
    <property type="term" value="F:oxidoreductase activity, acting on paired donors, with incorporation or reduction of molecular oxygen"/>
    <property type="evidence" value="ECO:0007669"/>
    <property type="project" value="InterPro"/>
</dbReference>
<dbReference type="InterPro" id="IPR001128">
    <property type="entry name" value="Cyt_P450"/>
</dbReference>
<keyword evidence="11" id="KW-1185">Reference proteome</keyword>
<dbReference type="InterPro" id="IPR036396">
    <property type="entry name" value="Cyt_P450_sf"/>
</dbReference>
<dbReference type="GO" id="GO:0004497">
    <property type="term" value="F:monooxygenase activity"/>
    <property type="evidence" value="ECO:0007669"/>
    <property type="project" value="UniProtKB-KW"/>
</dbReference>
<evidence type="ECO:0000256" key="2">
    <source>
        <dbReference type="ARBA" id="ARBA00010617"/>
    </source>
</evidence>
<protein>
    <recommendedName>
        <fullName evidence="12">Cytochrome P450</fullName>
    </recommendedName>
</protein>
<sequence length="327" mass="37278">MKNILEQVKLPAVAFPIFKCVPIILAPWKKRAKRLFKEQQTFFSANLKRALVRTHWSWSQNVINTKPARDCGLNELASVIGVNYEAGSDTTAFVLEDFVLAGLLHKDAVSDAQAEVDALTGLRMPEWKDLPSLPYVHAFASEVLRWRPVVPGGLHHAVTETDCYMGHKIPKGTMIILNHWSLEFDPTFFPDSENFDPERWIQGSYIPSSAFGFGRRTCPGKQMAQNSLAVTITRMLWTFNFYPVHNMGDIYCWNMTQGISSRPSPFRVSLRPRSEEHREVIWHQWKTCEKIIDVLMGQIKSDVSGKSLFSTETKDSSLYNTHNLCLT</sequence>
<dbReference type="PANTHER" id="PTHR46300:SF1">
    <property type="entry name" value="P450, PUTATIVE (EUROFUNG)-RELATED"/>
    <property type="match status" value="1"/>
</dbReference>
<evidence type="ECO:0008006" key="12">
    <source>
        <dbReference type="Google" id="ProtNLM"/>
    </source>
</evidence>
<dbReference type="InterPro" id="IPR050364">
    <property type="entry name" value="Cytochrome_P450_fung"/>
</dbReference>
<keyword evidence="3 8" id="KW-0349">Heme</keyword>
<accession>A0A8H5ZUY5</accession>
<evidence type="ECO:0000256" key="5">
    <source>
        <dbReference type="ARBA" id="ARBA00023002"/>
    </source>
</evidence>
<keyword evidence="6 8" id="KW-0408">Iron</keyword>
<evidence type="ECO:0000256" key="6">
    <source>
        <dbReference type="ARBA" id="ARBA00023004"/>
    </source>
</evidence>
<evidence type="ECO:0000256" key="3">
    <source>
        <dbReference type="ARBA" id="ARBA00022617"/>
    </source>
</evidence>
<dbReference type="Proteomes" id="UP000541154">
    <property type="component" value="Unassembled WGS sequence"/>
</dbReference>
<dbReference type="GO" id="GO:0020037">
    <property type="term" value="F:heme binding"/>
    <property type="evidence" value="ECO:0007669"/>
    <property type="project" value="InterPro"/>
</dbReference>
<dbReference type="InterPro" id="IPR002401">
    <property type="entry name" value="Cyt_P450_E_grp-I"/>
</dbReference>
<organism evidence="10 11">
    <name type="scientific">Petromyces alliaceus</name>
    <name type="common">Aspergillus alliaceus</name>
    <dbReference type="NCBI Taxonomy" id="209559"/>
    <lineage>
        <taxon>Eukaryota</taxon>
        <taxon>Fungi</taxon>
        <taxon>Dikarya</taxon>
        <taxon>Ascomycota</taxon>
        <taxon>Pezizomycotina</taxon>
        <taxon>Eurotiomycetes</taxon>
        <taxon>Eurotiomycetidae</taxon>
        <taxon>Eurotiales</taxon>
        <taxon>Aspergillaceae</taxon>
        <taxon>Aspergillus</taxon>
        <taxon>Aspergillus subgen. Circumdati</taxon>
    </lineage>
</organism>
<evidence type="ECO:0000313" key="11">
    <source>
        <dbReference type="Proteomes" id="UP000541154"/>
    </source>
</evidence>
<evidence type="ECO:0000256" key="9">
    <source>
        <dbReference type="RuleBase" id="RU000461"/>
    </source>
</evidence>
<dbReference type="SUPFAM" id="SSF48264">
    <property type="entry name" value="Cytochrome P450"/>
    <property type="match status" value="1"/>
</dbReference>
<comment type="similarity">
    <text evidence="2 9">Belongs to the cytochrome P450 family.</text>
</comment>
<dbReference type="PRINTS" id="PR00463">
    <property type="entry name" value="EP450I"/>
</dbReference>
<dbReference type="PANTHER" id="PTHR46300">
    <property type="entry name" value="P450, PUTATIVE (EUROFUNG)-RELATED-RELATED"/>
    <property type="match status" value="1"/>
</dbReference>
<dbReference type="EMBL" id="SPNV01000264">
    <property type="protein sequence ID" value="KAF5857318.1"/>
    <property type="molecule type" value="Genomic_DNA"/>
</dbReference>
<dbReference type="AlphaFoldDB" id="A0A8H5ZUY5"/>
<reference evidence="10 11" key="1">
    <citation type="submission" date="2019-04" db="EMBL/GenBank/DDBJ databases">
        <title>Aspergillus burnettii sp. nov., novel species from soil in southeast Queensland.</title>
        <authorList>
            <person name="Gilchrist C.L.M."/>
            <person name="Pitt J.I."/>
            <person name="Lange L."/>
            <person name="Lacey H.J."/>
            <person name="Vuong D."/>
            <person name="Midgley D.J."/>
            <person name="Greenfield P."/>
            <person name="Bradbury M."/>
            <person name="Lacey E."/>
            <person name="Busk P.K."/>
            <person name="Pilgaard B."/>
            <person name="Chooi Y.H."/>
            <person name="Piggott A.M."/>
        </authorList>
    </citation>
    <scope>NUCLEOTIDE SEQUENCE [LARGE SCALE GENOMIC DNA]</scope>
    <source>
        <strain evidence="10 11">FRR 5400</strain>
    </source>
</reference>
<evidence type="ECO:0000256" key="4">
    <source>
        <dbReference type="ARBA" id="ARBA00022723"/>
    </source>
</evidence>
<evidence type="ECO:0000256" key="1">
    <source>
        <dbReference type="ARBA" id="ARBA00001971"/>
    </source>
</evidence>
<evidence type="ECO:0000313" key="10">
    <source>
        <dbReference type="EMBL" id="KAF5857318.1"/>
    </source>
</evidence>
<dbReference type="Pfam" id="PF00067">
    <property type="entry name" value="p450"/>
    <property type="match status" value="1"/>
</dbReference>
<keyword evidence="5 9" id="KW-0560">Oxidoreductase</keyword>
<keyword evidence="4 8" id="KW-0479">Metal-binding</keyword>
<keyword evidence="7 9" id="KW-0503">Monooxygenase</keyword>
<feature type="binding site" description="axial binding residue" evidence="8">
    <location>
        <position position="218"/>
    </location>
    <ligand>
        <name>heme</name>
        <dbReference type="ChEBI" id="CHEBI:30413"/>
    </ligand>
    <ligandPart>
        <name>Fe</name>
        <dbReference type="ChEBI" id="CHEBI:18248"/>
    </ligandPart>
</feature>
<dbReference type="GO" id="GO:0005506">
    <property type="term" value="F:iron ion binding"/>
    <property type="evidence" value="ECO:0007669"/>
    <property type="project" value="InterPro"/>
</dbReference>
<comment type="cofactor">
    <cofactor evidence="1 8">
        <name>heme</name>
        <dbReference type="ChEBI" id="CHEBI:30413"/>
    </cofactor>
</comment>